<dbReference type="GO" id="GO:0008422">
    <property type="term" value="F:beta-glucosidase activity"/>
    <property type="evidence" value="ECO:0007669"/>
    <property type="project" value="TreeGrafter"/>
</dbReference>
<dbReference type="Gene3D" id="1.50.10.10">
    <property type="match status" value="1"/>
</dbReference>
<evidence type="ECO:0000313" key="4">
    <source>
        <dbReference type="Proteomes" id="UP000237947"/>
    </source>
</evidence>
<dbReference type="InterPro" id="IPR052566">
    <property type="entry name" value="Non-lysos_glucosylceramidase"/>
</dbReference>
<dbReference type="OrthoDB" id="1007311at2"/>
<keyword evidence="4" id="KW-1185">Reference proteome</keyword>
<dbReference type="RefSeq" id="WP_106012899.1">
    <property type="nucleotide sequence ID" value="NZ_CP027226.1"/>
</dbReference>
<dbReference type="EMBL" id="CP027226">
    <property type="protein sequence ID" value="AVM42951.1"/>
    <property type="molecule type" value="Genomic_DNA"/>
</dbReference>
<accession>A0A2S0KPJ0</accession>
<proteinExistence type="predicted"/>
<evidence type="ECO:0000313" key="3">
    <source>
        <dbReference type="EMBL" id="AVM42951.1"/>
    </source>
</evidence>
<evidence type="ECO:0008006" key="5">
    <source>
        <dbReference type="Google" id="ProtNLM"/>
    </source>
</evidence>
<name>A0A2S0KPJ0_9FIRM</name>
<dbReference type="SUPFAM" id="SSF48208">
    <property type="entry name" value="Six-hairpin glycosidases"/>
    <property type="match status" value="1"/>
</dbReference>
<dbReference type="Pfam" id="PF04685">
    <property type="entry name" value="DUF608"/>
    <property type="match status" value="1"/>
</dbReference>
<dbReference type="KEGG" id="fsa:C5Q98_06885"/>
<dbReference type="InterPro" id="IPR006775">
    <property type="entry name" value="GH116_catalytic"/>
</dbReference>
<organism evidence="3 4">
    <name type="scientific">Fastidiosipila sanguinis</name>
    <dbReference type="NCBI Taxonomy" id="236753"/>
    <lineage>
        <taxon>Bacteria</taxon>
        <taxon>Bacillati</taxon>
        <taxon>Bacillota</taxon>
        <taxon>Clostridia</taxon>
        <taxon>Eubacteriales</taxon>
        <taxon>Oscillospiraceae</taxon>
        <taxon>Fastidiosipila</taxon>
    </lineage>
</organism>
<dbReference type="InterPro" id="IPR008928">
    <property type="entry name" value="6-hairpin_glycosidase_sf"/>
</dbReference>
<gene>
    <name evidence="3" type="ORF">C5Q98_06885</name>
</gene>
<dbReference type="PANTHER" id="PTHR12654">
    <property type="entry name" value="BILE ACID BETA-GLUCOSIDASE-RELATED"/>
    <property type="match status" value="1"/>
</dbReference>
<feature type="domain" description="Glycosyl-hydrolase family 116 catalytic region" evidence="1">
    <location>
        <begin position="469"/>
        <end position="738"/>
    </location>
</feature>
<protein>
    <recommendedName>
        <fullName evidence="5">Glycosyl-hydrolase family 116 catalytic region domain-containing protein</fullName>
    </recommendedName>
</protein>
<sequence>MLFDNNRRIYSAEDSQAVFPIGGIGTGTISMNSRGRLQDFEIFNKPDKGNEQPYTFFAIRSEDESGKHSAKVLEAELRQPYEHSHGFHAWNFSGAPRFRDSKFKVEYPIANLKLEEEDYPLEVSLEAFSPFVPLNSNESGIPAIYFTWKVKNISNSKQKVCIALSAANLAGWTGRRDVFSKALYEDGSINELYNEDDFTSILMYNENIPDTSTDYTEMGIAVIPSEQQNVQSKELWQEGQWWDGMQDFWNDFSESGVLRNSKDLVDEATSVHHSPFTIGSLSLDSELEPGESSEFKFIYTWYHPNRSRSWPQNNQHRDSAKDGEDAVVKNYYAQWGKPKELLRYLTDKFTYYREIAQEFAETWYSSNVPEPILDAVATNLTTIRSQTCFRVENGNFYAWEGNFDFEGSCPGNCTHVWNYAQSLAYFFPDLERSMRETEYFTELRTNGKMNFRAITYLDGFSDDYHPASDGQLGSAVRVYREWKISGDNKWLEGIWPELKRSIEFAKTTWDLDGDGILEAMQHNTYDIEFYGVSTLANSIWITALAALAEMADFLGEPDYANWARETERNVSKYLDENCFNGEYYIQNIDDIDKHKYQYGNGCLADQLLGVTWAKQLGLKISLKEENIKSAVYSIYKNNLIDELRKVDNLQRGYAFNDESGLVLCAWPKGGKPRIPFVYSDEVWPGVEYSVASLLISCGYINEAVDLIEKLRARFNGKNRNPWNEMECGHHYARSLASFGPYQEYIGLKLDLVNETIKLRPQNLGKYFVLARDAWGIVDVESLGENLTYQIDSKYGDLSKYKFEFE</sequence>
<dbReference type="Pfam" id="PF12215">
    <property type="entry name" value="Glyco_hydr_116N"/>
    <property type="match status" value="1"/>
</dbReference>
<reference evidence="4" key="1">
    <citation type="submission" date="2018-02" db="EMBL/GenBank/DDBJ databases">
        <authorList>
            <person name="Holder M.E."/>
            <person name="Ajami N.J."/>
            <person name="Petrosino J.F."/>
        </authorList>
    </citation>
    <scope>NUCLEOTIDE SEQUENCE [LARGE SCALE GENOMIC DNA]</scope>
    <source>
        <strain evidence="4">CCUG 47711</strain>
    </source>
</reference>
<evidence type="ECO:0000259" key="1">
    <source>
        <dbReference type="Pfam" id="PF04685"/>
    </source>
</evidence>
<dbReference type="GO" id="GO:0005975">
    <property type="term" value="P:carbohydrate metabolic process"/>
    <property type="evidence" value="ECO:0007669"/>
    <property type="project" value="InterPro"/>
</dbReference>
<dbReference type="InterPro" id="IPR024462">
    <property type="entry name" value="GH116_N"/>
</dbReference>
<dbReference type="InterPro" id="IPR012341">
    <property type="entry name" value="6hp_glycosidase-like_sf"/>
</dbReference>
<dbReference type="Proteomes" id="UP000237947">
    <property type="component" value="Chromosome"/>
</dbReference>
<dbReference type="AlphaFoldDB" id="A0A2S0KPJ0"/>
<evidence type="ECO:0000259" key="2">
    <source>
        <dbReference type="Pfam" id="PF12215"/>
    </source>
</evidence>
<feature type="domain" description="Glycosyl-hydrolase family 116 N-terminal" evidence="2">
    <location>
        <begin position="19"/>
        <end position="336"/>
    </location>
</feature>
<dbReference type="PANTHER" id="PTHR12654:SF0">
    <property type="entry name" value="NON-LYSOSOMAL GLUCOSYLCERAMIDASE"/>
    <property type="match status" value="1"/>
</dbReference>